<dbReference type="Gene3D" id="3.40.50.300">
    <property type="entry name" value="P-loop containing nucleotide triphosphate hydrolases"/>
    <property type="match status" value="1"/>
</dbReference>
<gene>
    <name evidence="3" type="ORF">Pan181_06100</name>
</gene>
<dbReference type="Proteomes" id="UP000315750">
    <property type="component" value="Chromosome"/>
</dbReference>
<reference evidence="3 4" key="1">
    <citation type="submission" date="2019-02" db="EMBL/GenBank/DDBJ databases">
        <title>Deep-cultivation of Planctomycetes and their phenomic and genomic characterization uncovers novel biology.</title>
        <authorList>
            <person name="Wiegand S."/>
            <person name="Jogler M."/>
            <person name="Boedeker C."/>
            <person name="Pinto D."/>
            <person name="Vollmers J."/>
            <person name="Rivas-Marin E."/>
            <person name="Kohn T."/>
            <person name="Peeters S.H."/>
            <person name="Heuer A."/>
            <person name="Rast P."/>
            <person name="Oberbeckmann S."/>
            <person name="Bunk B."/>
            <person name="Jeske O."/>
            <person name="Meyerdierks A."/>
            <person name="Storesund J.E."/>
            <person name="Kallscheuer N."/>
            <person name="Luecker S."/>
            <person name="Lage O.M."/>
            <person name="Pohl T."/>
            <person name="Merkel B.J."/>
            <person name="Hornburger P."/>
            <person name="Mueller R.-W."/>
            <person name="Bruemmer F."/>
            <person name="Labrenz M."/>
            <person name="Spormann A.M."/>
            <person name="Op den Camp H."/>
            <person name="Overmann J."/>
            <person name="Amann R."/>
            <person name="Jetten M.S.M."/>
            <person name="Mascher T."/>
            <person name="Medema M.H."/>
            <person name="Devos D.P."/>
            <person name="Kaster A.-K."/>
            <person name="Ovreas L."/>
            <person name="Rohde M."/>
            <person name="Galperin M.Y."/>
            <person name="Jogler C."/>
        </authorList>
    </citation>
    <scope>NUCLEOTIDE SEQUENCE [LARGE SCALE GENOMIC DNA]</scope>
    <source>
        <strain evidence="3 4">Pan181</strain>
    </source>
</reference>
<feature type="domain" description="Rhodanese" evidence="2">
    <location>
        <begin position="95"/>
        <end position="186"/>
    </location>
</feature>
<protein>
    <recommendedName>
        <fullName evidence="2">Rhodanese domain-containing protein</fullName>
    </recommendedName>
</protein>
<proteinExistence type="predicted"/>
<dbReference type="PROSITE" id="PS50206">
    <property type="entry name" value="RHODANESE_3"/>
    <property type="match status" value="1"/>
</dbReference>
<dbReference type="KEGG" id="amuc:Pan181_06100"/>
<dbReference type="EMBL" id="CP036278">
    <property type="protein sequence ID" value="QDU54429.1"/>
    <property type="molecule type" value="Genomic_DNA"/>
</dbReference>
<sequence>MSTNKAFIDAYNTASRPKPLTTPAVSSGDTAVMFSASELVLADAFDMPYLSDEAADDSAPETAVATETSEPAESPAKRKPLSQVRAETLFGLRKDASHARGSSKPNWPLVCQQVLARSADKFDAVLRKLPNESPSTLVGLVGASSPSGCSTAAICLALRSSALGYNTLLLDGNLAKAGLAEQLEVTRYSSWIDKLLAGDKIESALLQGDVSGVDLLLAKPMIGGELEPNSRFRASLAAGVLRRKYHRVVIDFGAAVVPQSGLAADLAAALGVDYLLATAAPSTTEHDLAQAVVSLDQFGLKLAGVIEATV</sequence>
<evidence type="ECO:0000313" key="3">
    <source>
        <dbReference type="EMBL" id="QDU54429.1"/>
    </source>
</evidence>
<dbReference type="AlphaFoldDB" id="A0A518AI74"/>
<name>A0A518AI74_9BACT</name>
<dbReference type="SUPFAM" id="SSF52540">
    <property type="entry name" value="P-loop containing nucleoside triphosphate hydrolases"/>
    <property type="match status" value="1"/>
</dbReference>
<keyword evidence="4" id="KW-1185">Reference proteome</keyword>
<evidence type="ECO:0000259" key="2">
    <source>
        <dbReference type="PROSITE" id="PS50206"/>
    </source>
</evidence>
<evidence type="ECO:0000256" key="1">
    <source>
        <dbReference type="SAM" id="MobiDB-lite"/>
    </source>
</evidence>
<dbReference type="InterPro" id="IPR001763">
    <property type="entry name" value="Rhodanese-like_dom"/>
</dbReference>
<evidence type="ECO:0000313" key="4">
    <source>
        <dbReference type="Proteomes" id="UP000315750"/>
    </source>
</evidence>
<feature type="region of interest" description="Disordered" evidence="1">
    <location>
        <begin position="53"/>
        <end position="81"/>
    </location>
</feature>
<organism evidence="3 4">
    <name type="scientific">Aeoliella mucimassa</name>
    <dbReference type="NCBI Taxonomy" id="2527972"/>
    <lineage>
        <taxon>Bacteria</taxon>
        <taxon>Pseudomonadati</taxon>
        <taxon>Planctomycetota</taxon>
        <taxon>Planctomycetia</taxon>
        <taxon>Pirellulales</taxon>
        <taxon>Lacipirellulaceae</taxon>
        <taxon>Aeoliella</taxon>
    </lineage>
</organism>
<dbReference type="RefSeq" id="WP_145245410.1">
    <property type="nucleotide sequence ID" value="NZ_CP036278.1"/>
</dbReference>
<dbReference type="InterPro" id="IPR027417">
    <property type="entry name" value="P-loop_NTPase"/>
</dbReference>
<accession>A0A518AI74</accession>